<feature type="domain" description="RES" evidence="1">
    <location>
        <begin position="1"/>
        <end position="118"/>
    </location>
</feature>
<organism evidence="2 3">
    <name type="scientific">Magnetofaba australis IT-1</name>
    <dbReference type="NCBI Taxonomy" id="1434232"/>
    <lineage>
        <taxon>Bacteria</taxon>
        <taxon>Pseudomonadati</taxon>
        <taxon>Pseudomonadota</taxon>
        <taxon>Magnetococcia</taxon>
        <taxon>Magnetococcales</taxon>
        <taxon>Magnetococcaceae</taxon>
        <taxon>Magnetofaba</taxon>
    </lineage>
</organism>
<dbReference type="STRING" id="1434232.MAIT1_02854"/>
<dbReference type="Proteomes" id="UP000194003">
    <property type="component" value="Unassembled WGS sequence"/>
</dbReference>
<evidence type="ECO:0000259" key="1">
    <source>
        <dbReference type="SMART" id="SM00953"/>
    </source>
</evidence>
<comment type="caution">
    <text evidence="2">The sequence shown here is derived from an EMBL/GenBank/DDBJ whole genome shotgun (WGS) entry which is preliminary data.</text>
</comment>
<gene>
    <name evidence="2" type="ORF">MAIT1_02854</name>
</gene>
<evidence type="ECO:0000313" key="3">
    <source>
        <dbReference type="Proteomes" id="UP000194003"/>
    </source>
</evidence>
<dbReference type="AlphaFoldDB" id="A0A1Y2KAF9"/>
<dbReference type="Pfam" id="PF08808">
    <property type="entry name" value="RES"/>
    <property type="match status" value="1"/>
</dbReference>
<proteinExistence type="predicted"/>
<keyword evidence="3" id="KW-1185">Reference proteome</keyword>
<dbReference type="SMART" id="SM00953">
    <property type="entry name" value="RES"/>
    <property type="match status" value="1"/>
</dbReference>
<accession>A0A1Y2KAF9</accession>
<dbReference type="EMBL" id="LVJN01000001">
    <property type="protein sequence ID" value="OSM08772.1"/>
    <property type="molecule type" value="Genomic_DNA"/>
</dbReference>
<dbReference type="InterPro" id="IPR014914">
    <property type="entry name" value="RES_dom"/>
</dbReference>
<name>A0A1Y2KAF9_9PROT</name>
<sequence length="163" mass="17733">MYYGSFTIQTALAECAYYRLVFWAGMEVPPPSNQLFSQHTSFSVDFDCSPGVELHQPPFLEQQDLLLNKQDYRASQQLGNALRQQGVQGFSYRSARCPNSGLNGALFTPDALVSNKPKEKQAWVCTVTGSCVEFKCMEGRGGASATFAAAAFFVGGEIPVPAA</sequence>
<evidence type="ECO:0000313" key="2">
    <source>
        <dbReference type="EMBL" id="OSM08772.1"/>
    </source>
</evidence>
<reference evidence="2 3" key="1">
    <citation type="journal article" date="2016" name="BMC Genomics">
        <title>Combined genomic and structural analyses of a cultured magnetotactic bacterium reveals its niche adaptation to a dynamic environment.</title>
        <authorList>
            <person name="Araujo A.C."/>
            <person name="Morillo V."/>
            <person name="Cypriano J."/>
            <person name="Teixeira L.C."/>
            <person name="Leao P."/>
            <person name="Lyra S."/>
            <person name="Almeida L.G."/>
            <person name="Bazylinski D.A."/>
            <person name="Vasconcellos A.T."/>
            <person name="Abreu F."/>
            <person name="Lins U."/>
        </authorList>
    </citation>
    <scope>NUCLEOTIDE SEQUENCE [LARGE SCALE GENOMIC DNA]</scope>
    <source>
        <strain evidence="2 3">IT-1</strain>
    </source>
</reference>
<protein>
    <submittedName>
        <fullName evidence="2">Putative RES domain-containing protein</fullName>
    </submittedName>
</protein>